<keyword evidence="2" id="KW-0732">Signal</keyword>
<comment type="caution">
    <text evidence="3">The sequence shown here is derived from an EMBL/GenBank/DDBJ whole genome shotgun (WGS) entry which is preliminary data.</text>
</comment>
<feature type="chain" id="PRO_5046544497" evidence="2">
    <location>
        <begin position="26"/>
        <end position="525"/>
    </location>
</feature>
<dbReference type="EMBL" id="JAHRGL010000019">
    <property type="protein sequence ID" value="MBV2132963.1"/>
    <property type="molecule type" value="Genomic_DNA"/>
</dbReference>
<evidence type="ECO:0000256" key="1">
    <source>
        <dbReference type="SAM" id="MobiDB-lite"/>
    </source>
</evidence>
<feature type="signal peptide" evidence="2">
    <location>
        <begin position="1"/>
        <end position="25"/>
    </location>
</feature>
<feature type="region of interest" description="Disordered" evidence="1">
    <location>
        <begin position="460"/>
        <end position="487"/>
    </location>
</feature>
<gene>
    <name evidence="3" type="ORF">KRX52_09130</name>
</gene>
<evidence type="ECO:0000256" key="2">
    <source>
        <dbReference type="SAM" id="SignalP"/>
    </source>
</evidence>
<name>A0ABS6MVX4_9GAMM</name>
<keyword evidence="4" id="KW-1185">Reference proteome</keyword>
<dbReference type="InterPro" id="IPR014917">
    <property type="entry name" value="DUF1800"/>
</dbReference>
<evidence type="ECO:0000313" key="3">
    <source>
        <dbReference type="EMBL" id="MBV2132963.1"/>
    </source>
</evidence>
<evidence type="ECO:0000313" key="4">
    <source>
        <dbReference type="Proteomes" id="UP000813068"/>
    </source>
</evidence>
<protein>
    <submittedName>
        <fullName evidence="3">DUF1800 domain-containing protein</fullName>
    </submittedName>
</protein>
<dbReference type="RefSeq" id="WP_217681425.1">
    <property type="nucleotide sequence ID" value="NZ_JAHRGL010000019.1"/>
</dbReference>
<dbReference type="Pfam" id="PF08811">
    <property type="entry name" value="DUF1800"/>
    <property type="match status" value="1"/>
</dbReference>
<accession>A0ABS6MVX4</accession>
<sequence length="525" mass="58142">MKKKFLHFLHLCMALMGLYALELPAASLDLDLPMNEVQARSMLSRFGYGPTPRSLSMTIGQTPRQYLTRAVGEVSTLPDPVDALADRVAGEPLESIWARYGPGGSAVPRMGNTADRMAMQQTVVNYGLAQIEARLLTMANSDNPGHEALLSFWLNHFSVFVSKGRNRLLVGDYIDSLAQAMREDSFEALLRASFFHPAMQIYLDNEQSLAPESRLGRHAISRGRRVGINENLARELLELHTLGVEGGYDQQDVQELARIITGADVPRADESEAQLARSGVVRRGFFEFDPRRHDFGAKHFLGAEFPPGEGLAEIERALHLMARHPATARHISRKLAQRFLADEPDPEVLASMAAAFVKTDGSISATLFALFESPAFQASLQAPNKFKEPLDYLLSVARVVCEDQPITNSRALFAAASEMGQLPMRRTTPDGYGMLETDWLSPVTMTERIRFARDVARGRVPFTSPEKPAGSGRQQTEGQAECQADPERIQKMLGSTRDATRRSLRGLSTVEKSALLLSSPEFMRR</sequence>
<reference evidence="3 4" key="1">
    <citation type="submission" date="2021-06" db="EMBL/GenBank/DDBJ databases">
        <title>Differences between aerobic and microaerobic xylene degrading microbial communities.</title>
        <authorList>
            <person name="Banerjee S."/>
            <person name="Tancsics A."/>
        </authorList>
    </citation>
    <scope>NUCLEOTIDE SEQUENCE [LARGE SCALE GENOMIC DNA]</scope>
    <source>
        <strain evidence="3 4">MAP12</strain>
    </source>
</reference>
<organism evidence="3 4">
    <name type="scientific">Geopseudomonas aromaticivorans</name>
    <dbReference type="NCBI Taxonomy" id="2849492"/>
    <lineage>
        <taxon>Bacteria</taxon>
        <taxon>Pseudomonadati</taxon>
        <taxon>Pseudomonadota</taxon>
        <taxon>Gammaproteobacteria</taxon>
        <taxon>Pseudomonadales</taxon>
        <taxon>Pseudomonadaceae</taxon>
        <taxon>Geopseudomonas</taxon>
    </lineage>
</organism>
<proteinExistence type="predicted"/>
<dbReference type="Proteomes" id="UP000813068">
    <property type="component" value="Unassembled WGS sequence"/>
</dbReference>